<dbReference type="Proteomes" id="UP000018890">
    <property type="component" value="Unassembled WGS sequence"/>
</dbReference>
<name>W4Q4K5_9BACI</name>
<sequence>MIIILLFLILFTGGLFITFFQKALFWKKQPRIDQLWSELAEEDWYKELIQDPRQKEWIASDKENGLLRDPYFCRKIIDEEIHREVFINYIVGKTK</sequence>
<accession>W4Q4K5</accession>
<comment type="caution">
    <text evidence="1">The sequence shown here is derived from an EMBL/GenBank/DDBJ whole genome shotgun (WGS) entry which is preliminary data.</text>
</comment>
<dbReference type="OrthoDB" id="2885538at2"/>
<evidence type="ECO:0000313" key="2">
    <source>
        <dbReference type="Proteomes" id="UP000018890"/>
    </source>
</evidence>
<proteinExistence type="predicted"/>
<protein>
    <submittedName>
        <fullName evidence="1">Uncharacterized protein</fullName>
    </submittedName>
</protein>
<dbReference type="RefSeq" id="WP_034745754.1">
    <property type="nucleotide sequence ID" value="NZ_BAUT01000022.1"/>
</dbReference>
<keyword evidence="2" id="KW-1185">Reference proteome</keyword>
<evidence type="ECO:0000313" key="1">
    <source>
        <dbReference type="EMBL" id="GAE26299.1"/>
    </source>
</evidence>
<reference evidence="1" key="1">
    <citation type="journal article" date="2014" name="Genome Announc.">
        <title>Draft Genome Sequences of Three Alkaliphilic Bacillus Strains, Bacillus wakoensis JCM 9140T, Bacillus akibai JCM 9157T, and Bacillus hemicellulosilyticus JCM 9152T.</title>
        <authorList>
            <person name="Yuki M."/>
            <person name="Oshima K."/>
            <person name="Suda W."/>
            <person name="Oshida Y."/>
            <person name="Kitamura K."/>
            <person name="Iida T."/>
            <person name="Hattori M."/>
            <person name="Ohkuma M."/>
        </authorList>
    </citation>
    <scope>NUCLEOTIDE SEQUENCE [LARGE SCALE GENOMIC DNA]</scope>
    <source>
        <strain evidence="1">JCM 9140</strain>
    </source>
</reference>
<dbReference type="EMBL" id="BAUT01000022">
    <property type="protein sequence ID" value="GAE26299.1"/>
    <property type="molecule type" value="Genomic_DNA"/>
</dbReference>
<organism evidence="1 2">
    <name type="scientific">Halalkalibacter wakoensis JCM 9140</name>
    <dbReference type="NCBI Taxonomy" id="1236970"/>
    <lineage>
        <taxon>Bacteria</taxon>
        <taxon>Bacillati</taxon>
        <taxon>Bacillota</taxon>
        <taxon>Bacilli</taxon>
        <taxon>Bacillales</taxon>
        <taxon>Bacillaceae</taxon>
        <taxon>Halalkalibacter</taxon>
    </lineage>
</organism>
<gene>
    <name evidence="1" type="ORF">JCM9140_2348</name>
</gene>
<dbReference type="AlphaFoldDB" id="W4Q4K5"/>